<proteinExistence type="predicted"/>
<accession>A0A164WK92</accession>
<evidence type="ECO:0000313" key="1">
    <source>
        <dbReference type="EMBL" id="KZS13339.1"/>
    </source>
</evidence>
<gene>
    <name evidence="1" type="ORF">APZ42_021560</name>
</gene>
<name>A0A164WK92_9CRUS</name>
<organism evidence="1 2">
    <name type="scientific">Daphnia magna</name>
    <dbReference type="NCBI Taxonomy" id="35525"/>
    <lineage>
        <taxon>Eukaryota</taxon>
        <taxon>Metazoa</taxon>
        <taxon>Ecdysozoa</taxon>
        <taxon>Arthropoda</taxon>
        <taxon>Crustacea</taxon>
        <taxon>Branchiopoda</taxon>
        <taxon>Diplostraca</taxon>
        <taxon>Cladocera</taxon>
        <taxon>Anomopoda</taxon>
        <taxon>Daphniidae</taxon>
        <taxon>Daphnia</taxon>
    </lineage>
</organism>
<dbReference type="AlphaFoldDB" id="A0A164WK92"/>
<reference evidence="1 2" key="1">
    <citation type="submission" date="2016-03" db="EMBL/GenBank/DDBJ databases">
        <title>EvidentialGene: Evidence-directed Construction of Genes on Genomes.</title>
        <authorList>
            <person name="Gilbert D.G."/>
            <person name="Choi J.-H."/>
            <person name="Mockaitis K."/>
            <person name="Colbourne J."/>
            <person name="Pfrender M."/>
        </authorList>
    </citation>
    <scope>NUCLEOTIDE SEQUENCE [LARGE SCALE GENOMIC DNA]</scope>
    <source>
        <strain evidence="1 2">Xinb3</strain>
        <tissue evidence="1">Complete organism</tissue>
    </source>
</reference>
<sequence>MVACLDDALSRWRKLNKNNKKKSQRKSKQESDFVFRVFLFYVTCHDGACLATIPSKSQRIGCGERDTLCVRMCTSLVIDR</sequence>
<dbReference type="Proteomes" id="UP000076858">
    <property type="component" value="Unassembled WGS sequence"/>
</dbReference>
<protein>
    <submittedName>
        <fullName evidence="1">Uncharacterized protein</fullName>
    </submittedName>
</protein>
<evidence type="ECO:0000313" key="2">
    <source>
        <dbReference type="Proteomes" id="UP000076858"/>
    </source>
</evidence>
<keyword evidence="2" id="KW-1185">Reference proteome</keyword>
<comment type="caution">
    <text evidence="1">The sequence shown here is derived from an EMBL/GenBank/DDBJ whole genome shotgun (WGS) entry which is preliminary data.</text>
</comment>
<dbReference type="EMBL" id="LRGB01001207">
    <property type="protein sequence ID" value="KZS13339.1"/>
    <property type="molecule type" value="Genomic_DNA"/>
</dbReference>